<reference evidence="3" key="1">
    <citation type="submission" date="2015-06" db="EMBL/GenBank/DDBJ databases">
        <authorList>
            <person name="Nguyen H."/>
        </authorList>
    </citation>
    <scope>NUCLEOTIDE SEQUENCE</scope>
    <source>
        <strain evidence="3">DAOM 180753</strain>
    </source>
</reference>
<sequence length="446" mass="48765">MEPKLPQGLVAMSSVSPSEILGQDVLSNGVYKNFWQAYSTSYLASKDEIERRLENLFWRIWGAKRLSSRINSHTLDRLIMHIKTAAVLVGQRVTVPPLPGTGDKEEKPINKNQPGCAVGACSPHSILKKPQPSQVETYKATRLLLDTPLGTKITLDPSNSPTASMADEPTTNLGNQHHKKTMDAEPTLMSEKVGNQGSKKTSIAGNSTAIPENVGQQGPKKTFLTATRTGRGPRRRPVFNRRKSSQTSIPKVAPPIRRRSEPTTKADGADTVYEDSYVELGLLQHLSFRDEEDQIARDLGREIAPEPKPAKPSVPLFDDEFLDESSAVEVAKVAQKTCPVPFPRASSLRHPMLSPEDFCKIAPSFNVKGSHLDMPGGPQLSSPDEVEGDWTDIDALDSTLPVLQPFKNLVSHRETVDPNLPAAQPTIVPVVKETSLLTSAMKGVKL</sequence>
<dbReference type="InterPro" id="IPR013860">
    <property type="entry name" value="AreA_GATA"/>
</dbReference>
<dbReference type="Proteomes" id="UP001227192">
    <property type="component" value="Unassembled WGS sequence"/>
</dbReference>
<organism evidence="3 4">
    <name type="scientific">Penicillium thymicola</name>
    <dbReference type="NCBI Taxonomy" id="293382"/>
    <lineage>
        <taxon>Eukaryota</taxon>
        <taxon>Fungi</taxon>
        <taxon>Dikarya</taxon>
        <taxon>Ascomycota</taxon>
        <taxon>Pezizomycotina</taxon>
        <taxon>Eurotiomycetes</taxon>
        <taxon>Eurotiomycetidae</taxon>
        <taxon>Eurotiales</taxon>
        <taxon>Aspergillaceae</taxon>
        <taxon>Penicillium</taxon>
    </lineage>
</organism>
<reference evidence="3" key="2">
    <citation type="journal article" date="2016" name="Fungal Biol.">
        <title>Ochratoxin A production by Penicillium thymicola.</title>
        <authorList>
            <person name="Nguyen H.D.T."/>
            <person name="McMullin D.R."/>
            <person name="Ponomareva E."/>
            <person name="Riley R."/>
            <person name="Pomraning K.R."/>
            <person name="Baker S.E."/>
            <person name="Seifert K.A."/>
        </authorList>
    </citation>
    <scope>NUCLEOTIDE SEQUENCE</scope>
    <source>
        <strain evidence="3">DAOM 180753</strain>
    </source>
</reference>
<name>A0AAI9TB50_PENTH</name>
<keyword evidence="4" id="KW-1185">Reference proteome</keyword>
<evidence type="ECO:0000259" key="2">
    <source>
        <dbReference type="Pfam" id="PF08550"/>
    </source>
</evidence>
<accession>A0AAI9TB50</accession>
<dbReference type="EMBL" id="LACB01000443">
    <property type="protein sequence ID" value="KAJ9483319.1"/>
    <property type="molecule type" value="Genomic_DNA"/>
</dbReference>
<evidence type="ECO:0000256" key="1">
    <source>
        <dbReference type="SAM" id="MobiDB-lite"/>
    </source>
</evidence>
<feature type="compositionally biased region" description="Polar residues" evidence="1">
    <location>
        <begin position="193"/>
        <end position="216"/>
    </location>
</feature>
<dbReference type="AlphaFoldDB" id="A0AAI9TB50"/>
<proteinExistence type="predicted"/>
<feature type="compositionally biased region" description="Basic residues" evidence="1">
    <location>
        <begin position="231"/>
        <end position="244"/>
    </location>
</feature>
<feature type="domain" description="Nitrogen regulatory protein areA GATA-like" evidence="2">
    <location>
        <begin position="51"/>
        <end position="62"/>
    </location>
</feature>
<evidence type="ECO:0000313" key="3">
    <source>
        <dbReference type="EMBL" id="KAJ9483319.1"/>
    </source>
</evidence>
<feature type="region of interest" description="Disordered" evidence="1">
    <location>
        <begin position="156"/>
        <end position="178"/>
    </location>
</feature>
<dbReference type="Pfam" id="PF08550">
    <property type="entry name" value="GATA_AreA"/>
    <property type="match status" value="1"/>
</dbReference>
<protein>
    <recommendedName>
        <fullName evidence="2">Nitrogen regulatory protein areA GATA-like domain-containing protein</fullName>
    </recommendedName>
</protein>
<comment type="caution">
    <text evidence="3">The sequence shown here is derived from an EMBL/GenBank/DDBJ whole genome shotgun (WGS) entry which is preliminary data.</text>
</comment>
<evidence type="ECO:0000313" key="4">
    <source>
        <dbReference type="Proteomes" id="UP001227192"/>
    </source>
</evidence>
<gene>
    <name evidence="3" type="ORF">VN97_g10091</name>
</gene>
<feature type="compositionally biased region" description="Polar residues" evidence="1">
    <location>
        <begin position="156"/>
        <end position="175"/>
    </location>
</feature>
<feature type="region of interest" description="Disordered" evidence="1">
    <location>
        <begin position="193"/>
        <end position="251"/>
    </location>
</feature>